<dbReference type="InterPro" id="IPR037523">
    <property type="entry name" value="VOC_core"/>
</dbReference>
<sequence length="363" mass="41047">MSDFLPIRHLEYVEFYVGNAKQTAYFFTYAMGFKPVAYSGLETGIRDRVSYVVEQGDIRIVISGALTETHPIAEFVRTHGDGVKDIAMRVDSVDAAFQTAVSRGAVPVMEPTTVSDEYGEYRKASIQTYGDTIHSFIEKDNYKGLFAPGYGPYTGQFQATSTGLVAVDHIVGNVELGKMEEWVAYYQDVLGFTQFISFDDKDISTEYSALMSKVMANGTGRIKFPINEPAQGKKKSQIQEYLDFYQGPGVQHMALLTHDILHTVQELRNRGVEFLTVPDSYYEELRSRVGAIDEELDEIKRLNILVDRDDEGYLLQIFSKPVVDRPTFFFEIIQRKGAKGFGKGNFKALFEAIEREQERRGNL</sequence>
<dbReference type="InterPro" id="IPR041735">
    <property type="entry name" value="4OHPhenylPyrv_dOase_C"/>
</dbReference>
<dbReference type="InterPro" id="IPR029068">
    <property type="entry name" value="Glyas_Bleomycin-R_OHBP_Dase"/>
</dbReference>
<reference evidence="8" key="1">
    <citation type="journal article" date="2019" name="Int. J. Syst. Evol. Microbiol.">
        <title>The Global Catalogue of Microorganisms (GCM) 10K type strain sequencing project: providing services to taxonomists for standard genome sequencing and annotation.</title>
        <authorList>
            <consortium name="The Broad Institute Genomics Platform"/>
            <consortium name="The Broad Institute Genome Sequencing Center for Infectious Disease"/>
            <person name="Wu L."/>
            <person name="Ma J."/>
        </authorList>
    </citation>
    <scope>NUCLEOTIDE SEQUENCE [LARGE SCALE GENOMIC DNA]</scope>
    <source>
        <strain evidence="8">WYCCWR 12678</strain>
    </source>
</reference>
<dbReference type="CDD" id="cd08342">
    <property type="entry name" value="HPPD_N_like"/>
    <property type="match status" value="1"/>
</dbReference>
<keyword evidence="7" id="KW-0560">Oxidoreductase</keyword>
<dbReference type="InterPro" id="IPR041736">
    <property type="entry name" value="4OHPhenylPyrv_dOase_N"/>
</dbReference>
<protein>
    <submittedName>
        <fullName evidence="7">4-hydroxyphenylpyruvate dioxygenase</fullName>
        <ecNumber evidence="7">1.13.11.27</ecNumber>
    </submittedName>
</protein>
<dbReference type="PIRSF" id="PIRSF009283">
    <property type="entry name" value="HPP_dOase"/>
    <property type="match status" value="1"/>
</dbReference>
<dbReference type="InterPro" id="IPR005956">
    <property type="entry name" value="4OHPhenylPyrv_dOase"/>
</dbReference>
<keyword evidence="8" id="KW-1185">Reference proteome</keyword>
<keyword evidence="4" id="KW-0677">Repeat</keyword>
<dbReference type="SUPFAM" id="SSF54593">
    <property type="entry name" value="Glyoxalase/Bleomycin resistance protein/Dihydroxybiphenyl dioxygenase"/>
    <property type="match status" value="1"/>
</dbReference>
<keyword evidence="7" id="KW-0223">Dioxygenase</keyword>
<evidence type="ECO:0000313" key="8">
    <source>
        <dbReference type="Proteomes" id="UP001596002"/>
    </source>
</evidence>
<dbReference type="PANTHER" id="PTHR11959">
    <property type="entry name" value="4-HYDROXYPHENYLPYRUVATE DIOXYGENASE"/>
    <property type="match status" value="1"/>
</dbReference>
<dbReference type="Proteomes" id="UP001596002">
    <property type="component" value="Unassembled WGS sequence"/>
</dbReference>
<dbReference type="Pfam" id="PF00903">
    <property type="entry name" value="Glyoxalase"/>
    <property type="match status" value="1"/>
</dbReference>
<evidence type="ECO:0000313" key="7">
    <source>
        <dbReference type="EMBL" id="MFC4767257.1"/>
    </source>
</evidence>
<dbReference type="PANTHER" id="PTHR11959:SF1">
    <property type="entry name" value="4-HYDROXYPHENYLPYRUVATE DIOXYGENASE"/>
    <property type="match status" value="1"/>
</dbReference>
<comment type="cofactor">
    <cofactor evidence="1">
        <name>Fe cation</name>
        <dbReference type="ChEBI" id="CHEBI:24875"/>
    </cofactor>
</comment>
<dbReference type="NCBIfam" id="TIGR01263">
    <property type="entry name" value="4HPPD"/>
    <property type="match status" value="1"/>
</dbReference>
<dbReference type="EC" id="1.13.11.27" evidence="7"/>
<evidence type="ECO:0000256" key="3">
    <source>
        <dbReference type="ARBA" id="ARBA00022723"/>
    </source>
</evidence>
<keyword evidence="5" id="KW-0408">Iron</keyword>
<evidence type="ECO:0000259" key="6">
    <source>
        <dbReference type="PROSITE" id="PS51819"/>
    </source>
</evidence>
<dbReference type="CDD" id="cd07250">
    <property type="entry name" value="HPPD_C_like"/>
    <property type="match status" value="1"/>
</dbReference>
<evidence type="ECO:0000256" key="5">
    <source>
        <dbReference type="ARBA" id="ARBA00023004"/>
    </source>
</evidence>
<accession>A0ABV9Q1K1</accession>
<evidence type="ECO:0000256" key="2">
    <source>
        <dbReference type="ARBA" id="ARBA00005877"/>
    </source>
</evidence>
<dbReference type="Pfam" id="PF14696">
    <property type="entry name" value="Glyoxalase_5"/>
    <property type="match status" value="1"/>
</dbReference>
<name>A0ABV9Q1K1_9BACL</name>
<feature type="domain" description="VOC" evidence="6">
    <location>
        <begin position="9"/>
        <end position="139"/>
    </location>
</feature>
<gene>
    <name evidence="7" type="primary">hppD</name>
    <name evidence="7" type="ORF">ACFO8Q_07765</name>
</gene>
<comment type="caution">
    <text evidence="7">The sequence shown here is derived from an EMBL/GenBank/DDBJ whole genome shotgun (WGS) entry which is preliminary data.</text>
</comment>
<feature type="domain" description="VOC" evidence="6">
    <location>
        <begin position="166"/>
        <end position="320"/>
    </location>
</feature>
<evidence type="ECO:0000256" key="1">
    <source>
        <dbReference type="ARBA" id="ARBA00001962"/>
    </source>
</evidence>
<dbReference type="RefSeq" id="WP_380025179.1">
    <property type="nucleotide sequence ID" value="NZ_JBHSHC010000052.1"/>
</dbReference>
<comment type="similarity">
    <text evidence="2">Belongs to the 4HPPD family.</text>
</comment>
<dbReference type="Gene3D" id="3.10.180.10">
    <property type="entry name" value="2,3-Dihydroxybiphenyl 1,2-Dioxygenase, domain 1"/>
    <property type="match status" value="2"/>
</dbReference>
<proteinExistence type="inferred from homology"/>
<evidence type="ECO:0000256" key="4">
    <source>
        <dbReference type="ARBA" id="ARBA00022737"/>
    </source>
</evidence>
<keyword evidence="3" id="KW-0479">Metal-binding</keyword>
<dbReference type="InterPro" id="IPR004360">
    <property type="entry name" value="Glyas_Fos-R_dOase_dom"/>
</dbReference>
<organism evidence="7 8">
    <name type="scientific">Effusibacillus consociatus</name>
    <dbReference type="NCBI Taxonomy" id="1117041"/>
    <lineage>
        <taxon>Bacteria</taxon>
        <taxon>Bacillati</taxon>
        <taxon>Bacillota</taxon>
        <taxon>Bacilli</taxon>
        <taxon>Bacillales</taxon>
        <taxon>Alicyclobacillaceae</taxon>
        <taxon>Effusibacillus</taxon>
    </lineage>
</organism>
<dbReference type="GO" id="GO:0003868">
    <property type="term" value="F:4-hydroxyphenylpyruvate dioxygenase activity"/>
    <property type="evidence" value="ECO:0007669"/>
    <property type="project" value="UniProtKB-EC"/>
</dbReference>
<dbReference type="PROSITE" id="PS51819">
    <property type="entry name" value="VOC"/>
    <property type="match status" value="2"/>
</dbReference>
<dbReference type="EMBL" id="JBHSHC010000052">
    <property type="protein sequence ID" value="MFC4767257.1"/>
    <property type="molecule type" value="Genomic_DNA"/>
</dbReference>